<keyword evidence="1" id="KW-0813">Transport</keyword>
<name>A0A0F9EP36_9ZZZZ</name>
<evidence type="ECO:0000313" key="3">
    <source>
        <dbReference type="EMBL" id="KKL46690.1"/>
    </source>
</evidence>
<dbReference type="InterPro" id="IPR003439">
    <property type="entry name" value="ABC_transporter-like_ATP-bd"/>
</dbReference>
<comment type="caution">
    <text evidence="3">The sequence shown here is derived from an EMBL/GenBank/DDBJ whole genome shotgun (WGS) entry which is preliminary data.</text>
</comment>
<feature type="non-terminal residue" evidence="3">
    <location>
        <position position="1"/>
    </location>
</feature>
<organism evidence="3">
    <name type="scientific">marine sediment metagenome</name>
    <dbReference type="NCBI Taxonomy" id="412755"/>
    <lineage>
        <taxon>unclassified sequences</taxon>
        <taxon>metagenomes</taxon>
        <taxon>ecological metagenomes</taxon>
    </lineage>
</organism>
<evidence type="ECO:0000259" key="2">
    <source>
        <dbReference type="Pfam" id="PF00005"/>
    </source>
</evidence>
<evidence type="ECO:0000256" key="1">
    <source>
        <dbReference type="ARBA" id="ARBA00022448"/>
    </source>
</evidence>
<dbReference type="EMBL" id="LAZR01033937">
    <property type="protein sequence ID" value="KKL46690.1"/>
    <property type="molecule type" value="Genomic_DNA"/>
</dbReference>
<dbReference type="AlphaFoldDB" id="A0A0F9EP36"/>
<dbReference type="InterPro" id="IPR050166">
    <property type="entry name" value="ABC_transporter_ATP-bind"/>
</dbReference>
<accession>A0A0F9EP36</accession>
<reference evidence="3" key="1">
    <citation type="journal article" date="2015" name="Nature">
        <title>Complex archaea that bridge the gap between prokaryotes and eukaryotes.</title>
        <authorList>
            <person name="Spang A."/>
            <person name="Saw J.H."/>
            <person name="Jorgensen S.L."/>
            <person name="Zaremba-Niedzwiedzka K."/>
            <person name="Martijn J."/>
            <person name="Lind A.E."/>
            <person name="van Eijk R."/>
            <person name="Schleper C."/>
            <person name="Guy L."/>
            <person name="Ettema T.J."/>
        </authorList>
    </citation>
    <scope>NUCLEOTIDE SEQUENCE</scope>
</reference>
<dbReference type="InterPro" id="IPR027417">
    <property type="entry name" value="P-loop_NTPase"/>
</dbReference>
<protein>
    <recommendedName>
        <fullName evidence="2">ABC transporter domain-containing protein</fullName>
    </recommendedName>
</protein>
<feature type="domain" description="ABC transporter" evidence="2">
    <location>
        <begin position="19"/>
        <end position="71"/>
    </location>
</feature>
<dbReference type="Gene3D" id="3.40.50.300">
    <property type="entry name" value="P-loop containing nucleotide triphosphate hydrolases"/>
    <property type="match status" value="1"/>
</dbReference>
<dbReference type="GO" id="GO:0016887">
    <property type="term" value="F:ATP hydrolysis activity"/>
    <property type="evidence" value="ECO:0007669"/>
    <property type="project" value="InterPro"/>
</dbReference>
<dbReference type="PANTHER" id="PTHR42788">
    <property type="entry name" value="TAURINE IMPORT ATP-BINDING PROTEIN-RELATED"/>
    <property type="match status" value="1"/>
</dbReference>
<gene>
    <name evidence="3" type="ORF">LCGC14_2343020</name>
</gene>
<sequence length="155" mass="18107">RAIENIEFGPRNIGMPRDERRALAQDLIKLVGLEGFENKYPRELSGGMQQRVAIARAMAMDPEILLMDEPFGSLDQLTREDMQRELLRIWETSRKTVIFVTHSILEAIYLSDRILVFCPHPGNVRKEFTIDLPRPRQKSSTEYMAYYEEIYENIS</sequence>
<dbReference type="PANTHER" id="PTHR42788:SF13">
    <property type="entry name" value="ALIPHATIC SULFONATES IMPORT ATP-BINDING PROTEIN SSUB"/>
    <property type="match status" value="1"/>
</dbReference>
<proteinExistence type="predicted"/>
<dbReference type="Pfam" id="PF00005">
    <property type="entry name" value="ABC_tran"/>
    <property type="match status" value="1"/>
</dbReference>
<dbReference type="SUPFAM" id="SSF52540">
    <property type="entry name" value="P-loop containing nucleoside triphosphate hydrolases"/>
    <property type="match status" value="1"/>
</dbReference>
<dbReference type="GO" id="GO:0005524">
    <property type="term" value="F:ATP binding"/>
    <property type="evidence" value="ECO:0007669"/>
    <property type="project" value="InterPro"/>
</dbReference>